<dbReference type="InterPro" id="IPR036388">
    <property type="entry name" value="WH-like_DNA-bd_sf"/>
</dbReference>
<dbReference type="PANTHER" id="PTHR30419">
    <property type="entry name" value="HTH-TYPE TRANSCRIPTIONAL REGULATOR YBHD"/>
    <property type="match status" value="1"/>
</dbReference>
<sequence length="247" mass="26178">MKAISSGTERYAGRGSIPTAPEDRMDIRQLRTFVTVAQLSSVTKAAEALHITQPAVSGQLKALEDELQVRLLSRTTSSVTLTQSGQALLARAEQAIEAFGSFTNLARSLRGQIDGQFRLGVVMLDPLGPAAGTVAARHGPAPPGAAHRRAGRAHQLASGRAAQRRDRRRTAGLQDAAPWHADLASGRDDLSPGHPRQLGAGIRRPLPRPTGACALDPGRPAQRPSRDPPGHPEGQPYPPGRDGRGRP</sequence>
<organism evidence="7 8">
    <name type="scientific">Paracoccus yeei</name>
    <dbReference type="NCBI Taxonomy" id="147645"/>
    <lineage>
        <taxon>Bacteria</taxon>
        <taxon>Pseudomonadati</taxon>
        <taxon>Pseudomonadota</taxon>
        <taxon>Alphaproteobacteria</taxon>
        <taxon>Rhodobacterales</taxon>
        <taxon>Paracoccaceae</taxon>
        <taxon>Paracoccus</taxon>
    </lineage>
</organism>
<dbReference type="GO" id="GO:0003677">
    <property type="term" value="F:DNA binding"/>
    <property type="evidence" value="ECO:0007669"/>
    <property type="project" value="UniProtKB-KW"/>
</dbReference>
<accession>A0A5P2QWZ0</accession>
<evidence type="ECO:0000256" key="3">
    <source>
        <dbReference type="ARBA" id="ARBA00023125"/>
    </source>
</evidence>
<dbReference type="InterPro" id="IPR000847">
    <property type="entry name" value="LysR_HTH_N"/>
</dbReference>
<dbReference type="GO" id="GO:0003700">
    <property type="term" value="F:DNA-binding transcription factor activity"/>
    <property type="evidence" value="ECO:0007669"/>
    <property type="project" value="InterPro"/>
</dbReference>
<proteinExistence type="inferred from homology"/>
<geneLocation type="plasmid" evidence="7 8">
    <name>unnamed4</name>
</geneLocation>
<evidence type="ECO:0000256" key="2">
    <source>
        <dbReference type="ARBA" id="ARBA00023015"/>
    </source>
</evidence>
<dbReference type="PRINTS" id="PR00039">
    <property type="entry name" value="HTHLYSR"/>
</dbReference>
<keyword evidence="2" id="KW-0805">Transcription regulation</keyword>
<reference evidence="7 8" key="1">
    <citation type="submission" date="2019-09" db="EMBL/GenBank/DDBJ databases">
        <title>FDA dAtabase for Regulatory Grade micrObial Sequences (FDA-ARGOS): Supporting development and validation of Infectious Disease Dx tests.</title>
        <authorList>
            <person name="Sciortino C."/>
            <person name="Tallon L."/>
            <person name="Sadzewicz L."/>
            <person name="Vavikolanu K."/>
            <person name="Mehta A."/>
            <person name="Aluvathingal J."/>
            <person name="Nadendla S."/>
            <person name="Nandy P."/>
            <person name="Geyer C."/>
            <person name="Yan Y."/>
            <person name="Sichtig H."/>
        </authorList>
    </citation>
    <scope>NUCLEOTIDE SEQUENCE [LARGE SCALE GENOMIC DNA]</scope>
    <source>
        <strain evidence="7 8">FDAARGOS_643</strain>
        <plasmid evidence="7 8">unnamed4</plasmid>
    </source>
</reference>
<feature type="domain" description="HTH lysR-type" evidence="6">
    <location>
        <begin position="25"/>
        <end position="82"/>
    </location>
</feature>
<dbReference type="Gene3D" id="1.10.10.10">
    <property type="entry name" value="Winged helix-like DNA-binding domain superfamily/Winged helix DNA-binding domain"/>
    <property type="match status" value="1"/>
</dbReference>
<dbReference type="EMBL" id="CP044082">
    <property type="protein sequence ID" value="QEU10647.1"/>
    <property type="molecule type" value="Genomic_DNA"/>
</dbReference>
<dbReference type="Pfam" id="PF00126">
    <property type="entry name" value="HTH_1"/>
    <property type="match status" value="1"/>
</dbReference>
<dbReference type="PROSITE" id="PS50931">
    <property type="entry name" value="HTH_LYSR"/>
    <property type="match status" value="1"/>
</dbReference>
<dbReference type="FunFam" id="1.10.10.10:FF:000001">
    <property type="entry name" value="LysR family transcriptional regulator"/>
    <property type="match status" value="1"/>
</dbReference>
<protein>
    <submittedName>
        <fullName evidence="7">LysR family transcriptional regulator</fullName>
    </submittedName>
</protein>
<dbReference type="Proteomes" id="UP000324507">
    <property type="component" value="Plasmid unnamed4"/>
</dbReference>
<feature type="region of interest" description="Disordered" evidence="5">
    <location>
        <begin position="133"/>
        <end position="247"/>
    </location>
</feature>
<comment type="similarity">
    <text evidence="1">Belongs to the LysR transcriptional regulatory family.</text>
</comment>
<evidence type="ECO:0000313" key="8">
    <source>
        <dbReference type="Proteomes" id="UP000324507"/>
    </source>
</evidence>
<name>A0A5P2QWZ0_9RHOB</name>
<dbReference type="AlphaFoldDB" id="A0A5P2QWZ0"/>
<evidence type="ECO:0000256" key="4">
    <source>
        <dbReference type="ARBA" id="ARBA00023163"/>
    </source>
</evidence>
<feature type="region of interest" description="Disordered" evidence="5">
    <location>
        <begin position="1"/>
        <end position="22"/>
    </location>
</feature>
<keyword evidence="4" id="KW-0804">Transcription</keyword>
<gene>
    <name evidence="7" type="ORF">FOB51_21975</name>
</gene>
<dbReference type="SUPFAM" id="SSF46785">
    <property type="entry name" value="Winged helix' DNA-binding domain"/>
    <property type="match status" value="1"/>
</dbReference>
<dbReference type="InterPro" id="IPR050950">
    <property type="entry name" value="HTH-type_LysR_regulators"/>
</dbReference>
<evidence type="ECO:0000313" key="7">
    <source>
        <dbReference type="EMBL" id="QEU10647.1"/>
    </source>
</evidence>
<evidence type="ECO:0000256" key="1">
    <source>
        <dbReference type="ARBA" id="ARBA00009437"/>
    </source>
</evidence>
<dbReference type="GO" id="GO:0005829">
    <property type="term" value="C:cytosol"/>
    <property type="evidence" value="ECO:0007669"/>
    <property type="project" value="TreeGrafter"/>
</dbReference>
<evidence type="ECO:0000259" key="6">
    <source>
        <dbReference type="PROSITE" id="PS50931"/>
    </source>
</evidence>
<evidence type="ECO:0000256" key="5">
    <source>
        <dbReference type="SAM" id="MobiDB-lite"/>
    </source>
</evidence>
<keyword evidence="3" id="KW-0238">DNA-binding</keyword>
<dbReference type="InterPro" id="IPR036390">
    <property type="entry name" value="WH_DNA-bd_sf"/>
</dbReference>
<keyword evidence="7" id="KW-0614">Plasmid</keyword>